<accession>A0A1Y1ZJV6</accession>
<evidence type="ECO:0000313" key="2">
    <source>
        <dbReference type="EMBL" id="ORY10532.1"/>
    </source>
</evidence>
<reference evidence="2 3" key="1">
    <citation type="submission" date="2016-07" db="EMBL/GenBank/DDBJ databases">
        <title>Pervasive Adenine N6-methylation of Active Genes in Fungi.</title>
        <authorList>
            <consortium name="DOE Joint Genome Institute"/>
            <person name="Mondo S.J."/>
            <person name="Dannebaum R.O."/>
            <person name="Kuo R.C."/>
            <person name="Labutti K."/>
            <person name="Haridas S."/>
            <person name="Kuo A."/>
            <person name="Salamov A."/>
            <person name="Ahrendt S.R."/>
            <person name="Lipzen A."/>
            <person name="Sullivan W."/>
            <person name="Andreopoulos W.B."/>
            <person name="Clum A."/>
            <person name="Lindquist E."/>
            <person name="Daum C."/>
            <person name="Ramamoorthy G.K."/>
            <person name="Gryganskyi A."/>
            <person name="Culley D."/>
            <person name="Magnuson J.K."/>
            <person name="James T.Y."/>
            <person name="O'Malley M.A."/>
            <person name="Stajich J.E."/>
            <person name="Spatafora J.W."/>
            <person name="Visel A."/>
            <person name="Grigoriev I.V."/>
        </authorList>
    </citation>
    <scope>NUCLEOTIDE SEQUENCE [LARGE SCALE GENOMIC DNA]</scope>
    <source>
        <strain evidence="2 3">CBS 115471</strain>
    </source>
</reference>
<dbReference type="Gene3D" id="1.10.30.10">
    <property type="entry name" value="High mobility group box domain"/>
    <property type="match status" value="1"/>
</dbReference>
<feature type="region of interest" description="Disordered" evidence="1">
    <location>
        <begin position="292"/>
        <end position="348"/>
    </location>
</feature>
<evidence type="ECO:0000313" key="3">
    <source>
        <dbReference type="Proteomes" id="UP000193144"/>
    </source>
</evidence>
<feature type="region of interest" description="Disordered" evidence="1">
    <location>
        <begin position="418"/>
        <end position="536"/>
    </location>
</feature>
<sequence>MATSYRQPNLKGGLRELDKHSLAVRASASWTLANAVVGTVLDQLAHGVQLFVKLPANAQHYNPGATLVSPQDLLILRDGLFALDDNRRRQYINLVFQLPEPAREEHLREEWLMDMASMVDDVHEGDQTQLNDGVIPSSDPNKQFGVEPPGFVPSRAQPGYGGALKLGDRGWNTVTTLSQVDISREQPKFRRTQGMESPYLQVANQIAHPVVHAPGYISSVYPTHPGIPGLPVKQQLVSREAYGSSTSLFGHPISRQTVVQKYYPNVVEAQREVPHESPLDMLAQATALLDPNSVPAKSQSQQKTERPEQSKKKDKNKHRLIITPDASLEHKKPNRGAKKATPSPTKPKKTVNAFMLYNTAERPGLRAEFPDLNNGMRRGEVVDLTGNKEEDGFDVLKEKVKLVPRSPFKMPADWESIAKEAGKGKEKEKAREEGGAGMVAGKKNKVKVMHGNDAGRIGSFARVGNTSTREGSAAQPRTPETAKGQAQAMNGTDATKTVSRAAVEEDENVSTAGESGARKIAPDPEWSSVKDNKAAF</sequence>
<dbReference type="AlphaFoldDB" id="A0A1Y1ZJV6"/>
<feature type="compositionally biased region" description="Polar residues" evidence="1">
    <location>
        <begin position="487"/>
        <end position="498"/>
    </location>
</feature>
<dbReference type="InterPro" id="IPR036910">
    <property type="entry name" value="HMG_box_dom_sf"/>
</dbReference>
<comment type="caution">
    <text evidence="2">The sequence shown here is derived from an EMBL/GenBank/DDBJ whole genome shotgun (WGS) entry which is preliminary data.</text>
</comment>
<protein>
    <submittedName>
        <fullName evidence="2">Uncharacterized protein</fullName>
    </submittedName>
</protein>
<keyword evidence="3" id="KW-1185">Reference proteome</keyword>
<evidence type="ECO:0000256" key="1">
    <source>
        <dbReference type="SAM" id="MobiDB-lite"/>
    </source>
</evidence>
<feature type="compositionally biased region" description="Basic and acidic residues" evidence="1">
    <location>
        <begin position="516"/>
        <end position="536"/>
    </location>
</feature>
<dbReference type="SUPFAM" id="SSF47095">
    <property type="entry name" value="HMG-box"/>
    <property type="match status" value="1"/>
</dbReference>
<organism evidence="2 3">
    <name type="scientific">Clohesyomyces aquaticus</name>
    <dbReference type="NCBI Taxonomy" id="1231657"/>
    <lineage>
        <taxon>Eukaryota</taxon>
        <taxon>Fungi</taxon>
        <taxon>Dikarya</taxon>
        <taxon>Ascomycota</taxon>
        <taxon>Pezizomycotina</taxon>
        <taxon>Dothideomycetes</taxon>
        <taxon>Pleosporomycetidae</taxon>
        <taxon>Pleosporales</taxon>
        <taxon>Lindgomycetaceae</taxon>
        <taxon>Clohesyomyces</taxon>
    </lineage>
</organism>
<gene>
    <name evidence="2" type="ORF">BCR34DRAFT_601982</name>
</gene>
<name>A0A1Y1ZJV6_9PLEO</name>
<proteinExistence type="predicted"/>
<dbReference type="EMBL" id="MCFA01000071">
    <property type="protein sequence ID" value="ORY10532.1"/>
    <property type="molecule type" value="Genomic_DNA"/>
</dbReference>
<feature type="compositionally biased region" description="Basic and acidic residues" evidence="1">
    <location>
        <begin position="418"/>
        <end position="434"/>
    </location>
</feature>
<dbReference type="Proteomes" id="UP000193144">
    <property type="component" value="Unassembled WGS sequence"/>
</dbReference>